<feature type="domain" description="DUF4378" evidence="2">
    <location>
        <begin position="235"/>
        <end position="305"/>
    </location>
</feature>
<evidence type="ECO:0000256" key="1">
    <source>
        <dbReference type="SAM" id="MobiDB-lite"/>
    </source>
</evidence>
<dbReference type="EMBL" id="CM018039">
    <property type="protein sequence ID" value="KAA8536294.1"/>
    <property type="molecule type" value="Genomic_DNA"/>
</dbReference>
<proteinExistence type="predicted"/>
<feature type="region of interest" description="Disordered" evidence="1">
    <location>
        <begin position="41"/>
        <end position="61"/>
    </location>
</feature>
<evidence type="ECO:0000313" key="4">
    <source>
        <dbReference type="Proteomes" id="UP000325577"/>
    </source>
</evidence>
<dbReference type="AlphaFoldDB" id="A0A5J5B107"/>
<organism evidence="3 4">
    <name type="scientific">Nyssa sinensis</name>
    <dbReference type="NCBI Taxonomy" id="561372"/>
    <lineage>
        <taxon>Eukaryota</taxon>
        <taxon>Viridiplantae</taxon>
        <taxon>Streptophyta</taxon>
        <taxon>Embryophyta</taxon>
        <taxon>Tracheophyta</taxon>
        <taxon>Spermatophyta</taxon>
        <taxon>Magnoliopsida</taxon>
        <taxon>eudicotyledons</taxon>
        <taxon>Gunneridae</taxon>
        <taxon>Pentapetalae</taxon>
        <taxon>asterids</taxon>
        <taxon>Cornales</taxon>
        <taxon>Nyssaceae</taxon>
        <taxon>Nyssa</taxon>
    </lineage>
</organism>
<evidence type="ECO:0000259" key="2">
    <source>
        <dbReference type="Pfam" id="PF14309"/>
    </source>
</evidence>
<feature type="region of interest" description="Disordered" evidence="1">
    <location>
        <begin position="95"/>
        <end position="114"/>
    </location>
</feature>
<gene>
    <name evidence="3" type="ORF">F0562_028772</name>
</gene>
<name>A0A5J5B107_9ASTE</name>
<evidence type="ECO:0000313" key="3">
    <source>
        <dbReference type="EMBL" id="KAA8536294.1"/>
    </source>
</evidence>
<accession>A0A5J5B107</accession>
<dbReference type="Proteomes" id="UP000325577">
    <property type="component" value="Linkage Group LG16"/>
</dbReference>
<dbReference type="OrthoDB" id="1429575at2759"/>
<reference evidence="3 4" key="1">
    <citation type="submission" date="2019-09" db="EMBL/GenBank/DDBJ databases">
        <title>A chromosome-level genome assembly of the Chinese tupelo Nyssa sinensis.</title>
        <authorList>
            <person name="Yang X."/>
            <person name="Kang M."/>
            <person name="Yang Y."/>
            <person name="Xiong H."/>
            <person name="Wang M."/>
            <person name="Zhang Z."/>
            <person name="Wang Z."/>
            <person name="Wu H."/>
            <person name="Ma T."/>
            <person name="Liu J."/>
            <person name="Xi Z."/>
        </authorList>
    </citation>
    <scope>NUCLEOTIDE SEQUENCE [LARGE SCALE GENOMIC DNA]</scope>
    <source>
        <strain evidence="3">J267</strain>
        <tissue evidence="3">Leaf</tissue>
    </source>
</reference>
<protein>
    <recommendedName>
        <fullName evidence="2">DUF4378 domain-containing protein</fullName>
    </recommendedName>
</protein>
<dbReference type="InterPro" id="IPR025486">
    <property type="entry name" value="DUF4378"/>
</dbReference>
<dbReference type="Pfam" id="PF14309">
    <property type="entry name" value="DUF4378"/>
    <property type="match status" value="1"/>
</dbReference>
<dbReference type="PANTHER" id="PTHR37613">
    <property type="entry name" value="DUF4378 DOMAIN PROTEIN"/>
    <property type="match status" value="1"/>
</dbReference>
<sequence>MAASTSIPVPGKQLVELLQDQQEPFTLDAYLTERNYTRKNSISESMNSSNLKDSTKSLTRTCSSNAKRRMGLPYGSRTLMRSVLDTLISYKNHRKLSSNNHKAQKGRGEKDSKTSKAETIRLCDSCSKCNVKEHYPTEQNHASSSQSTFQASKFRNPRELEAASNTILQWGCMEDSKQLSPVSVLEELPSEEGFPIAKNNETVGFFLSKKATEGSIFAPYPSKLFIQSLKEKKKRVGLAETERLGKMICEQMHSWGNQRGDVTNIIQLISFDFSNTMEKWSDFQPLAREIGMEIGDAILADIITEMIDVLGGV</sequence>
<keyword evidence="4" id="KW-1185">Reference proteome</keyword>
<dbReference type="PANTHER" id="PTHR37613:SF4">
    <property type="entry name" value="DUF4378 DOMAIN-CONTAINING PROTEIN"/>
    <property type="match status" value="1"/>
</dbReference>